<name>A0A176TM35_9LACO</name>
<dbReference type="EMBL" id="WERX01000005">
    <property type="protein sequence ID" value="MDV7693743.1"/>
    <property type="molecule type" value="Genomic_DNA"/>
</dbReference>
<dbReference type="EMBL" id="LXND01000031">
    <property type="protein sequence ID" value="OAD64591.1"/>
    <property type="molecule type" value="Genomic_DNA"/>
</dbReference>
<protein>
    <submittedName>
        <fullName evidence="1">Uncharacterized protein</fullName>
    </submittedName>
</protein>
<evidence type="ECO:0000313" key="3">
    <source>
        <dbReference type="Proteomes" id="UP000077280"/>
    </source>
</evidence>
<dbReference type="OrthoDB" id="1655898at2"/>
<dbReference type="AlphaFoldDB" id="A0A176TM35"/>
<dbReference type="Proteomes" id="UP001275867">
    <property type="component" value="Unassembled WGS sequence"/>
</dbReference>
<dbReference type="RefSeq" id="WP_057784498.1">
    <property type="nucleotide sequence ID" value="NZ_BJWE01000024.1"/>
</dbReference>
<evidence type="ECO:0000313" key="2">
    <source>
        <dbReference type="EMBL" id="OAD64591.1"/>
    </source>
</evidence>
<accession>A0A176TM35</accession>
<gene>
    <name evidence="2" type="ORF">A7K95_04465</name>
    <name evidence="1" type="ORF">GA842_02370</name>
</gene>
<evidence type="ECO:0000313" key="4">
    <source>
        <dbReference type="Proteomes" id="UP001275867"/>
    </source>
</evidence>
<dbReference type="Proteomes" id="UP000077280">
    <property type="component" value="Unassembled WGS sequence"/>
</dbReference>
<comment type="caution">
    <text evidence="1">The sequence shown here is derived from an EMBL/GenBank/DDBJ whole genome shotgun (WGS) entry which is preliminary data.</text>
</comment>
<proteinExistence type="predicted"/>
<keyword evidence="3" id="KW-1185">Reference proteome</keyword>
<organism evidence="1 4">
    <name type="scientific">Pediococcus parvulus</name>
    <dbReference type="NCBI Taxonomy" id="54062"/>
    <lineage>
        <taxon>Bacteria</taxon>
        <taxon>Bacillati</taxon>
        <taxon>Bacillota</taxon>
        <taxon>Bacilli</taxon>
        <taxon>Lactobacillales</taxon>
        <taxon>Lactobacillaceae</taxon>
        <taxon>Pediococcus</taxon>
    </lineage>
</organism>
<evidence type="ECO:0000313" key="1">
    <source>
        <dbReference type="EMBL" id="MDV7693743.1"/>
    </source>
</evidence>
<reference evidence="2 3" key="1">
    <citation type="submission" date="2016-05" db="EMBL/GenBank/DDBJ databases">
        <title>Draft genome sequence of Pediococcus parvulus 2.6, a probiotic beta-glucan producer strain.</title>
        <authorList>
            <person name="Mohedano M.L."/>
            <person name="Perez-Ramos A."/>
            <person name="Duenas M.T."/>
            <person name="Lamontanara A."/>
            <person name="Orru L."/>
            <person name="Spano G."/>
            <person name="Capozzi V."/>
            <person name="Lopez P."/>
        </authorList>
    </citation>
    <scope>NUCLEOTIDE SEQUENCE [LARGE SCALE GENOMIC DNA]</scope>
    <source>
        <strain evidence="2 3">2.6</strain>
    </source>
</reference>
<dbReference type="GeneID" id="93382932"/>
<reference evidence="1" key="2">
    <citation type="submission" date="2019-10" db="EMBL/GenBank/DDBJ databases">
        <title>Malate fermentation in French cider.</title>
        <authorList>
            <person name="Cousin F.J."/>
            <person name="Medina Fernandez S."/>
            <person name="Misery B."/>
            <person name="Laplace J.-M."/>
            <person name="Cretenet M."/>
        </authorList>
    </citation>
    <scope>NUCLEOTIDE SEQUENCE</scope>
    <source>
        <strain evidence="1">UCMA15901</strain>
    </source>
</reference>
<sequence length="309" mass="36574">MQDDQLLKIKRAVADEQWNKVLNLIEPIISETANNQQLHYLFVLSLFKTKHYLEGLKYANDYYDFYANDSKGQNLYFSLLLACQDFLGAHQFLEILKQDHVDNISDYVTSLTNKEIEVRQQKVTLNQKLKKFYHLGDLSVREANSTLQEAKQLPATEYFQAAQFIFVDPFVHPLIRATVLENVVSLKLKGKIKYYWLDQQNHEIDLTRLTGILDNPVQIKLNKFLQEKLADSDPILLEGISKDKNLYLSYVYPYAKQVFKKPEEWVNYWLDDYYGRMHPDTEDTRFMTKWQGKFRKYTTELLENNDINK</sequence>